<sequence length="414" mass="47026">MTHCVMHTLPSGLRIIASVEPEAAVSYVGLGVRVGARDEGLRWHGLAHSIEHMLFKGTRLRSSSQIIERMESVGAELNAYTTKEETMLYAIAPSRYARRSLHMILDIAAHSTFPEREWAKEQEVILDEIHSYEDSPSELIFDEFEDQVFRPHRLGHAILGTEASVGRITVEAQRRFHSTYYRPERMVLFARGVLDMDDLIAAAEWAFPGEGQPLISSSALPEPLPIPIYNKEARRVVRRRDTAQSHVLLGRAAYSLYDPRRLALSLLSSILGGSGMNAWLNMQLREQRGLVYHVECNYTPYTDTGLFSVYFGSSHRAEAEAIELVYAELARLVAEPLTQRALEQALRQTRGQMIVASEQREQHFLSMGKSFLHTGTFESDEVLQERLSALTPELLHEVATELFDRSMFHELIYR</sequence>
<protein>
    <submittedName>
        <fullName evidence="4">Peptidase M16</fullName>
    </submittedName>
</protein>
<dbReference type="InterPro" id="IPR011249">
    <property type="entry name" value="Metalloenz_LuxS/M16"/>
</dbReference>
<evidence type="ECO:0000313" key="4">
    <source>
        <dbReference type="EMBL" id="GGM55278.1"/>
    </source>
</evidence>
<feature type="domain" description="Peptidase M16 N-terminal" evidence="2">
    <location>
        <begin position="16"/>
        <end position="161"/>
    </location>
</feature>
<dbReference type="SUPFAM" id="SSF63411">
    <property type="entry name" value="LuxS/MPP-like metallohydrolase"/>
    <property type="match status" value="2"/>
</dbReference>
<dbReference type="InterPro" id="IPR050361">
    <property type="entry name" value="MPP/UQCRC_Complex"/>
</dbReference>
<comment type="caution">
    <text evidence="4">The sequence shown here is derived from an EMBL/GenBank/DDBJ whole genome shotgun (WGS) entry which is preliminary data.</text>
</comment>
<keyword evidence="5" id="KW-1185">Reference proteome</keyword>
<dbReference type="PANTHER" id="PTHR11851">
    <property type="entry name" value="METALLOPROTEASE"/>
    <property type="match status" value="1"/>
</dbReference>
<dbReference type="Pfam" id="PF05193">
    <property type="entry name" value="Peptidase_M16_C"/>
    <property type="match status" value="1"/>
</dbReference>
<name>A0ABQ2H8Y0_9PORP</name>
<dbReference type="Pfam" id="PF00675">
    <property type="entry name" value="Peptidase_M16"/>
    <property type="match status" value="1"/>
</dbReference>
<dbReference type="Gene3D" id="3.30.830.10">
    <property type="entry name" value="Metalloenzyme, LuxS/M16 peptidase-like"/>
    <property type="match status" value="2"/>
</dbReference>
<dbReference type="EMBL" id="BMPU01000004">
    <property type="protein sequence ID" value="GGM55278.1"/>
    <property type="molecule type" value="Genomic_DNA"/>
</dbReference>
<proteinExistence type="inferred from homology"/>
<dbReference type="PANTHER" id="PTHR11851:SF49">
    <property type="entry name" value="MITOCHONDRIAL-PROCESSING PEPTIDASE SUBUNIT ALPHA"/>
    <property type="match status" value="1"/>
</dbReference>
<reference evidence="5" key="1">
    <citation type="journal article" date="2019" name="Int. J. Syst. Evol. Microbiol.">
        <title>The Global Catalogue of Microorganisms (GCM) 10K type strain sequencing project: providing services to taxonomists for standard genome sequencing and annotation.</title>
        <authorList>
            <consortium name="The Broad Institute Genomics Platform"/>
            <consortium name="The Broad Institute Genome Sequencing Center for Infectious Disease"/>
            <person name="Wu L."/>
            <person name="Ma J."/>
        </authorList>
    </citation>
    <scope>NUCLEOTIDE SEQUENCE [LARGE SCALE GENOMIC DNA]</scope>
    <source>
        <strain evidence="5">JCM 30531</strain>
    </source>
</reference>
<evidence type="ECO:0000259" key="3">
    <source>
        <dbReference type="Pfam" id="PF05193"/>
    </source>
</evidence>
<dbReference type="Proteomes" id="UP000653477">
    <property type="component" value="Unassembled WGS sequence"/>
</dbReference>
<dbReference type="InterPro" id="IPR011765">
    <property type="entry name" value="Pept_M16_N"/>
</dbReference>
<gene>
    <name evidence="4" type="ORF">GCM10007088_12610</name>
</gene>
<dbReference type="InterPro" id="IPR007863">
    <property type="entry name" value="Peptidase_M16_C"/>
</dbReference>
<evidence type="ECO:0000256" key="1">
    <source>
        <dbReference type="ARBA" id="ARBA00007261"/>
    </source>
</evidence>
<comment type="similarity">
    <text evidence="1">Belongs to the peptidase M16 family.</text>
</comment>
<evidence type="ECO:0000259" key="2">
    <source>
        <dbReference type="Pfam" id="PF00675"/>
    </source>
</evidence>
<dbReference type="RefSeq" id="WP_188808216.1">
    <property type="nucleotide sequence ID" value="NZ_BMPU01000004.1"/>
</dbReference>
<evidence type="ECO:0000313" key="5">
    <source>
        <dbReference type="Proteomes" id="UP000653477"/>
    </source>
</evidence>
<accession>A0ABQ2H8Y0</accession>
<feature type="domain" description="Peptidase M16 C-terminal" evidence="3">
    <location>
        <begin position="168"/>
        <end position="348"/>
    </location>
</feature>
<organism evidence="4 5">
    <name type="scientific">Porphyromonas pasteri</name>
    <dbReference type="NCBI Taxonomy" id="1583331"/>
    <lineage>
        <taxon>Bacteria</taxon>
        <taxon>Pseudomonadati</taxon>
        <taxon>Bacteroidota</taxon>
        <taxon>Bacteroidia</taxon>
        <taxon>Bacteroidales</taxon>
        <taxon>Porphyromonadaceae</taxon>
        <taxon>Porphyromonas</taxon>
    </lineage>
</organism>